<dbReference type="SUPFAM" id="SSF47598">
    <property type="entry name" value="Ribbon-helix-helix"/>
    <property type="match status" value="1"/>
</dbReference>
<dbReference type="GO" id="GO:0003677">
    <property type="term" value="F:DNA binding"/>
    <property type="evidence" value="ECO:0007669"/>
    <property type="project" value="UniProtKB-KW"/>
</dbReference>
<dbReference type="Gene3D" id="3.30.70.1150">
    <property type="entry name" value="ACT-like. Chain A, domain 2"/>
    <property type="match status" value="1"/>
</dbReference>
<dbReference type="eggNOG" id="arCOG01008">
    <property type="taxonomic scope" value="Archaea"/>
</dbReference>
<accession>M0LX07</accession>
<evidence type="ECO:0000313" key="5">
    <source>
        <dbReference type="EMBL" id="EMA37986.1"/>
    </source>
</evidence>
<dbReference type="PANTHER" id="PTHR34719:SF3">
    <property type="entry name" value="NICKEL-RESPONSIVE REGULATOR-RELATED"/>
    <property type="match status" value="1"/>
</dbReference>
<proteinExistence type="predicted"/>
<keyword evidence="3" id="KW-0804">Transcription</keyword>
<dbReference type="InterPro" id="IPR010985">
    <property type="entry name" value="Ribbon_hlx_hlx"/>
</dbReference>
<dbReference type="Proteomes" id="UP000011566">
    <property type="component" value="Unassembled WGS sequence"/>
</dbReference>
<sequence>MEVVSVSMTDTLLDRIDGFADEHGYAGRSEVMREAARGLLDEFDDDRLADRELMSTVSALFEYDSPRVETRMRRLRHEYDDLLASTTHDCVGEEHGCMESFVLEGDLEEISSFVRKVRAVDEALTVEYTLLPIEPIDERPVHTE</sequence>
<dbReference type="RefSeq" id="WP_007693873.1">
    <property type="nucleotide sequence ID" value="NZ_AJRK01000427.1"/>
</dbReference>
<dbReference type="InterPro" id="IPR014864">
    <property type="entry name" value="TF_NikR_Ni-bd_C"/>
</dbReference>
<dbReference type="InterPro" id="IPR050192">
    <property type="entry name" value="CopG/NikR_regulator"/>
</dbReference>
<dbReference type="GO" id="GO:0006355">
    <property type="term" value="P:regulation of DNA-templated transcription"/>
    <property type="evidence" value="ECO:0007669"/>
    <property type="project" value="InterPro"/>
</dbReference>
<dbReference type="InterPro" id="IPR013321">
    <property type="entry name" value="Arc_rbn_hlx_hlx"/>
</dbReference>
<dbReference type="SUPFAM" id="SSF55021">
    <property type="entry name" value="ACT-like"/>
    <property type="match status" value="1"/>
</dbReference>
<dbReference type="InterPro" id="IPR027271">
    <property type="entry name" value="Acetolactate_synth/TF_NikR_C"/>
</dbReference>
<evidence type="ECO:0000256" key="1">
    <source>
        <dbReference type="ARBA" id="ARBA00023015"/>
    </source>
</evidence>
<protein>
    <submittedName>
        <fullName evidence="5">CopG family transcriptional regulator</fullName>
    </submittedName>
</protein>
<name>M0LX07_9EURY</name>
<dbReference type="PANTHER" id="PTHR34719">
    <property type="entry name" value="NICKEL-RESPONSIVE REGULATOR"/>
    <property type="match status" value="1"/>
</dbReference>
<gene>
    <name evidence="5" type="ORF">C447_11135</name>
</gene>
<evidence type="ECO:0000313" key="6">
    <source>
        <dbReference type="Proteomes" id="UP000011566"/>
    </source>
</evidence>
<keyword evidence="1" id="KW-0805">Transcription regulation</keyword>
<dbReference type="OrthoDB" id="25654at2157"/>
<dbReference type="EMBL" id="AOMB01000032">
    <property type="protein sequence ID" value="EMA37986.1"/>
    <property type="molecule type" value="Genomic_DNA"/>
</dbReference>
<dbReference type="Pfam" id="PF08753">
    <property type="entry name" value="NikR_C"/>
    <property type="match status" value="1"/>
</dbReference>
<organism evidence="5 6">
    <name type="scientific">Halococcus hamelinensis 100A6</name>
    <dbReference type="NCBI Taxonomy" id="1132509"/>
    <lineage>
        <taxon>Archaea</taxon>
        <taxon>Methanobacteriati</taxon>
        <taxon>Methanobacteriota</taxon>
        <taxon>Stenosarchaea group</taxon>
        <taxon>Halobacteria</taxon>
        <taxon>Halobacteriales</taxon>
        <taxon>Halococcaceae</taxon>
        <taxon>Halococcus</taxon>
    </lineage>
</organism>
<reference evidence="5 6" key="1">
    <citation type="journal article" date="2014" name="PLoS Genet.">
        <title>Phylogenetically driven sequencing of extremely halophilic archaea reveals strategies for static and dynamic osmo-response.</title>
        <authorList>
            <person name="Becker E.A."/>
            <person name="Seitzer P.M."/>
            <person name="Tritt A."/>
            <person name="Larsen D."/>
            <person name="Krusor M."/>
            <person name="Yao A.I."/>
            <person name="Wu D."/>
            <person name="Madern D."/>
            <person name="Eisen J.A."/>
            <person name="Darling A.E."/>
            <person name="Facciotti M.T."/>
        </authorList>
    </citation>
    <scope>NUCLEOTIDE SEQUENCE [LARGE SCALE GENOMIC DNA]</scope>
    <source>
        <strain evidence="5 6">100A6</strain>
    </source>
</reference>
<evidence type="ECO:0000259" key="4">
    <source>
        <dbReference type="Pfam" id="PF08753"/>
    </source>
</evidence>
<comment type="caution">
    <text evidence="5">The sequence shown here is derived from an EMBL/GenBank/DDBJ whole genome shotgun (WGS) entry which is preliminary data.</text>
</comment>
<keyword evidence="6" id="KW-1185">Reference proteome</keyword>
<dbReference type="CDD" id="cd22231">
    <property type="entry name" value="RHH_NikR_HicB-like"/>
    <property type="match status" value="1"/>
</dbReference>
<dbReference type="InterPro" id="IPR045865">
    <property type="entry name" value="ACT-like_dom_sf"/>
</dbReference>
<dbReference type="Gene3D" id="1.10.1220.10">
    <property type="entry name" value="Met repressor-like"/>
    <property type="match status" value="1"/>
</dbReference>
<evidence type="ECO:0000256" key="3">
    <source>
        <dbReference type="ARBA" id="ARBA00023163"/>
    </source>
</evidence>
<evidence type="ECO:0000256" key="2">
    <source>
        <dbReference type="ARBA" id="ARBA00023125"/>
    </source>
</evidence>
<dbReference type="AlphaFoldDB" id="M0LX07"/>
<feature type="domain" description="Transcription factor NikR nickel binding C-terminal" evidence="4">
    <location>
        <begin position="55"/>
        <end position="130"/>
    </location>
</feature>
<dbReference type="PATRIC" id="fig|1132509.6.peg.2514"/>
<keyword evidence="2" id="KW-0238">DNA-binding</keyword>